<evidence type="ECO:0000256" key="1">
    <source>
        <dbReference type="SAM" id="MobiDB-lite"/>
    </source>
</evidence>
<reference evidence="3 4" key="1">
    <citation type="submission" date="2024-03" db="EMBL/GenBank/DDBJ databases">
        <title>Complete genome sequence of the green alga Chloropicon roscoffensis RCC1871.</title>
        <authorList>
            <person name="Lemieux C."/>
            <person name="Pombert J.-F."/>
            <person name="Otis C."/>
            <person name="Turmel M."/>
        </authorList>
    </citation>
    <scope>NUCLEOTIDE SEQUENCE [LARGE SCALE GENOMIC DNA]</scope>
    <source>
        <strain evidence="3 4">RCC1871</strain>
    </source>
</reference>
<dbReference type="EMBL" id="CP151506">
    <property type="protein sequence ID" value="WZN62617.1"/>
    <property type="molecule type" value="Genomic_DNA"/>
</dbReference>
<dbReference type="AlphaFoldDB" id="A0AAX4P8E0"/>
<dbReference type="InterPro" id="IPR007180">
    <property type="entry name" value="DUF382"/>
</dbReference>
<dbReference type="Proteomes" id="UP001472866">
    <property type="component" value="Chromosome 06"/>
</dbReference>
<keyword evidence="4" id="KW-1185">Reference proteome</keyword>
<dbReference type="Pfam" id="PF04037">
    <property type="entry name" value="DUF382"/>
    <property type="match status" value="1"/>
</dbReference>
<feature type="compositionally biased region" description="Acidic residues" evidence="1">
    <location>
        <begin position="442"/>
        <end position="451"/>
    </location>
</feature>
<feature type="region of interest" description="Disordered" evidence="1">
    <location>
        <begin position="500"/>
        <end position="538"/>
    </location>
</feature>
<proteinExistence type="predicted"/>
<feature type="compositionally biased region" description="Acidic residues" evidence="1">
    <location>
        <begin position="98"/>
        <end position="117"/>
    </location>
</feature>
<feature type="region of interest" description="Disordered" evidence="1">
    <location>
        <begin position="379"/>
        <end position="466"/>
    </location>
</feature>
<dbReference type="InterPro" id="IPR052584">
    <property type="entry name" value="U2_snRNP_Complex_Component"/>
</dbReference>
<feature type="compositionally biased region" description="Acidic residues" evidence="1">
    <location>
        <begin position="402"/>
        <end position="434"/>
    </location>
</feature>
<name>A0AAX4P8E0_9CHLO</name>
<dbReference type="PANTHER" id="PTHR12785:SF6">
    <property type="entry name" value="SPLICING FACTOR 3B SUBUNIT 2"/>
    <property type="match status" value="1"/>
</dbReference>
<evidence type="ECO:0000313" key="4">
    <source>
        <dbReference type="Proteomes" id="UP001472866"/>
    </source>
</evidence>
<dbReference type="Pfam" id="PF04046">
    <property type="entry name" value="PSP"/>
    <property type="match status" value="1"/>
</dbReference>
<dbReference type="PANTHER" id="PTHR12785">
    <property type="entry name" value="SPLICING FACTOR 3B"/>
    <property type="match status" value="1"/>
</dbReference>
<sequence>MAATTTAADRRRARKQKKKSNKRALALSRQKAIAANAAAASEEEEEVVVEYSDPSEPPPAAFREVFERFARSGARGDLGGEEGPSTTTTTFSPKTQEDGGDEEVVEPTYYDDDDDRDGDQKSPSVLPSRRQRLRSRYPLHVLRSLAPNPSCVEGWDSTAADPVLLVHLKSYRNSLPVPAHWSQKRQYLSGKRGIEKPPFQLPQFIRATGIEGMRQTGALDDGDDSSAKLKSKTRAALNPKMGKIDIDYQVLHDAFFKHQTKPRLCRFGEVYYEGKEFESDQSRQKLRPGFLSAEAREALGMVGPGADLAPPPYLVNMQRYGPPPSYPNLVIPGLNAPIPEGASFGHQPGGWGRPPVDEAGNPLYGDVFGLARARARARDAADATRRPGEVSTKVDYSWGAMESEEESESEYEEVSNPEDLDDDEDMSVTDDDEQQQQKEQREEEEEEEEEAPGMVGFAEGEAVNLRKDAGPAPELYKVLEEREKSVGGGDLMGGEKVYVVGGNEKKKGDSGEAPAAAPPRHQQDKDKKKKKKEKEFKF</sequence>
<accession>A0AAX4P8E0</accession>
<gene>
    <name evidence="3" type="ORF">HKI87_06g41550</name>
</gene>
<feature type="compositionally biased region" description="Basic and acidic residues" evidence="1">
    <location>
        <begin position="379"/>
        <end position="388"/>
    </location>
</feature>
<dbReference type="InterPro" id="IPR006568">
    <property type="entry name" value="PSP_pro-rich"/>
</dbReference>
<dbReference type="GO" id="GO:0005634">
    <property type="term" value="C:nucleus"/>
    <property type="evidence" value="ECO:0007669"/>
    <property type="project" value="InterPro"/>
</dbReference>
<evidence type="ECO:0000259" key="2">
    <source>
        <dbReference type="SMART" id="SM00581"/>
    </source>
</evidence>
<feature type="domain" description="PSP proline-rich" evidence="2">
    <location>
        <begin position="283"/>
        <end position="340"/>
    </location>
</feature>
<organism evidence="3 4">
    <name type="scientific">Chloropicon roscoffensis</name>
    <dbReference type="NCBI Taxonomy" id="1461544"/>
    <lineage>
        <taxon>Eukaryota</taxon>
        <taxon>Viridiplantae</taxon>
        <taxon>Chlorophyta</taxon>
        <taxon>Chloropicophyceae</taxon>
        <taxon>Chloropicales</taxon>
        <taxon>Chloropicaceae</taxon>
        <taxon>Chloropicon</taxon>
    </lineage>
</organism>
<dbReference type="SMART" id="SM00581">
    <property type="entry name" value="PSP"/>
    <property type="match status" value="1"/>
</dbReference>
<evidence type="ECO:0000313" key="3">
    <source>
        <dbReference type="EMBL" id="WZN62617.1"/>
    </source>
</evidence>
<feature type="region of interest" description="Disordered" evidence="1">
    <location>
        <begin position="1"/>
        <end position="132"/>
    </location>
</feature>
<feature type="compositionally biased region" description="Basic residues" evidence="1">
    <location>
        <begin position="11"/>
        <end position="22"/>
    </location>
</feature>
<protein>
    <submittedName>
        <fullName evidence="3">Subunit 2 of splicing factor 3B</fullName>
    </submittedName>
</protein>